<accession>A0A7J8CHX1</accession>
<proteinExistence type="predicted"/>
<organism evidence="1 2">
    <name type="scientific">Rousettus aegyptiacus</name>
    <name type="common">Egyptian fruit bat</name>
    <name type="synonym">Pteropus aegyptiacus</name>
    <dbReference type="NCBI Taxonomy" id="9407"/>
    <lineage>
        <taxon>Eukaryota</taxon>
        <taxon>Metazoa</taxon>
        <taxon>Chordata</taxon>
        <taxon>Craniata</taxon>
        <taxon>Vertebrata</taxon>
        <taxon>Euteleostomi</taxon>
        <taxon>Mammalia</taxon>
        <taxon>Eutheria</taxon>
        <taxon>Laurasiatheria</taxon>
        <taxon>Chiroptera</taxon>
        <taxon>Yinpterochiroptera</taxon>
        <taxon>Pteropodoidea</taxon>
        <taxon>Pteropodidae</taxon>
        <taxon>Rousettinae</taxon>
        <taxon>Rousettus</taxon>
    </lineage>
</organism>
<protein>
    <submittedName>
        <fullName evidence="1">Uncharacterized protein</fullName>
    </submittedName>
</protein>
<evidence type="ECO:0000313" key="1">
    <source>
        <dbReference type="EMBL" id="KAF6410484.1"/>
    </source>
</evidence>
<gene>
    <name evidence="1" type="ORF">HJG63_009027</name>
</gene>
<evidence type="ECO:0000313" key="2">
    <source>
        <dbReference type="Proteomes" id="UP000593571"/>
    </source>
</evidence>
<dbReference type="AlphaFoldDB" id="A0A7J8CHX1"/>
<dbReference type="Proteomes" id="UP000593571">
    <property type="component" value="Unassembled WGS sequence"/>
</dbReference>
<reference evidence="1 2" key="1">
    <citation type="journal article" date="2020" name="Nature">
        <title>Six reference-quality genomes reveal evolution of bat adaptations.</title>
        <authorList>
            <person name="Jebb D."/>
            <person name="Huang Z."/>
            <person name="Pippel M."/>
            <person name="Hughes G.M."/>
            <person name="Lavrichenko K."/>
            <person name="Devanna P."/>
            <person name="Winkler S."/>
            <person name="Jermiin L.S."/>
            <person name="Skirmuntt E.C."/>
            <person name="Katzourakis A."/>
            <person name="Burkitt-Gray L."/>
            <person name="Ray D.A."/>
            <person name="Sullivan K.A.M."/>
            <person name="Roscito J.G."/>
            <person name="Kirilenko B.M."/>
            <person name="Davalos L.M."/>
            <person name="Corthals A.P."/>
            <person name="Power M.L."/>
            <person name="Jones G."/>
            <person name="Ransome R.D."/>
            <person name="Dechmann D.K.N."/>
            <person name="Locatelli A.G."/>
            <person name="Puechmaille S.J."/>
            <person name="Fedrigo O."/>
            <person name="Jarvis E.D."/>
            <person name="Hiller M."/>
            <person name="Vernes S.C."/>
            <person name="Myers E.W."/>
            <person name="Teeling E.C."/>
        </authorList>
    </citation>
    <scope>NUCLEOTIDE SEQUENCE [LARGE SCALE GENOMIC DNA]</scope>
    <source>
        <strain evidence="1">MRouAeg1</strain>
        <tissue evidence="1">Muscle</tissue>
    </source>
</reference>
<name>A0A7J8CHX1_ROUAE</name>
<keyword evidence="2" id="KW-1185">Reference proteome</keyword>
<dbReference type="EMBL" id="JACASE010000014">
    <property type="protein sequence ID" value="KAF6410484.1"/>
    <property type="molecule type" value="Genomic_DNA"/>
</dbReference>
<comment type="caution">
    <text evidence="1">The sequence shown here is derived from an EMBL/GenBank/DDBJ whole genome shotgun (WGS) entry which is preliminary data.</text>
</comment>
<sequence>MSLTPATTKVLRESLLNKQMNPRAGFRRAELKKPKGNRTAGCSLPESHVHPHFPLLTSAGYMSSQGSASSLEMPRWWLWRCEQTQSQVAAWGTAARARALHSHGRLREGKINLGEELAPAASLARPD</sequence>